<dbReference type="Proteomes" id="UP000006000">
    <property type="component" value="Unassembled WGS sequence"/>
</dbReference>
<proteinExistence type="predicted"/>
<name>A5Z340_9FIRM</name>
<evidence type="ECO:0000313" key="3">
    <source>
        <dbReference type="Proteomes" id="UP000006000"/>
    </source>
</evidence>
<gene>
    <name evidence="2" type="ORF">EUBVEN_00086</name>
</gene>
<dbReference type="HOGENOM" id="CLU_3183871_0_0_9"/>
<feature type="region of interest" description="Disordered" evidence="1">
    <location>
        <begin position="1"/>
        <end position="32"/>
    </location>
</feature>
<evidence type="ECO:0000313" key="2">
    <source>
        <dbReference type="EMBL" id="EDM52624.1"/>
    </source>
</evidence>
<dbReference type="AlphaFoldDB" id="A5Z340"/>
<protein>
    <submittedName>
        <fullName evidence="2">Uncharacterized protein</fullName>
    </submittedName>
</protein>
<evidence type="ECO:0000256" key="1">
    <source>
        <dbReference type="SAM" id="MobiDB-lite"/>
    </source>
</evidence>
<comment type="caution">
    <text evidence="2">The sequence shown here is derived from an EMBL/GenBank/DDBJ whole genome shotgun (WGS) entry which is preliminary data.</text>
</comment>
<dbReference type="EMBL" id="AAVL02000017">
    <property type="protein sequence ID" value="EDM52624.1"/>
    <property type="molecule type" value="Genomic_DNA"/>
</dbReference>
<reference evidence="2 3" key="2">
    <citation type="submission" date="2007-04" db="EMBL/GenBank/DDBJ databases">
        <title>Draft genome sequence of Eubacterium ventriosum (ATCC 27560).</title>
        <authorList>
            <person name="Sudarsanam P."/>
            <person name="Ley R."/>
            <person name="Guruge J."/>
            <person name="Turnbaugh P.J."/>
            <person name="Mahowald M."/>
            <person name="Liep D."/>
            <person name="Gordon J."/>
        </authorList>
    </citation>
    <scope>NUCLEOTIDE SEQUENCE [LARGE SCALE GENOMIC DNA]</scope>
    <source>
        <strain evidence="2 3">ATCC 27560</strain>
    </source>
</reference>
<dbReference type="RefSeq" id="WP_005361608.1">
    <property type="nucleotide sequence ID" value="NZ_DS264275.1"/>
</dbReference>
<accession>A5Z340</accession>
<sequence length="46" mass="5259">MYRSNGNPEGYEPAQAETTTRRPYVTLDDGSMEGPWSKIKKVKIKK</sequence>
<reference evidence="2 3" key="1">
    <citation type="submission" date="2007-03" db="EMBL/GenBank/DDBJ databases">
        <authorList>
            <person name="Fulton L."/>
            <person name="Clifton S."/>
            <person name="Fulton B."/>
            <person name="Xu J."/>
            <person name="Minx P."/>
            <person name="Pepin K.H."/>
            <person name="Johnson M."/>
            <person name="Thiruvilangam P."/>
            <person name="Bhonagiri V."/>
            <person name="Nash W.E."/>
            <person name="Mardis E.R."/>
            <person name="Wilson R.K."/>
        </authorList>
    </citation>
    <scope>NUCLEOTIDE SEQUENCE [LARGE SCALE GENOMIC DNA]</scope>
    <source>
        <strain evidence="2 3">ATCC 27560</strain>
    </source>
</reference>
<organism evidence="2 3">
    <name type="scientific">Eubacterium ventriosum ATCC 27560</name>
    <dbReference type="NCBI Taxonomy" id="411463"/>
    <lineage>
        <taxon>Bacteria</taxon>
        <taxon>Bacillati</taxon>
        <taxon>Bacillota</taxon>
        <taxon>Clostridia</taxon>
        <taxon>Eubacteriales</taxon>
        <taxon>Eubacteriaceae</taxon>
        <taxon>Eubacterium</taxon>
    </lineage>
</organism>